<evidence type="ECO:0000256" key="3">
    <source>
        <dbReference type="ARBA" id="ARBA00022989"/>
    </source>
</evidence>
<dbReference type="GO" id="GO:0005886">
    <property type="term" value="C:plasma membrane"/>
    <property type="evidence" value="ECO:0007669"/>
    <property type="project" value="TreeGrafter"/>
</dbReference>
<dbReference type="Proteomes" id="UP000215902">
    <property type="component" value="Unassembled WGS sequence"/>
</dbReference>
<comment type="caution">
    <text evidence="7">The sequence shown here is derived from an EMBL/GenBank/DDBJ whole genome shotgun (WGS) entry which is preliminary data.</text>
</comment>
<proteinExistence type="predicted"/>
<dbReference type="OrthoDB" id="448280at2759"/>
<dbReference type="STRING" id="282301.A0A267DXJ3"/>
<evidence type="ECO:0000256" key="1">
    <source>
        <dbReference type="ARBA" id="ARBA00004141"/>
    </source>
</evidence>
<dbReference type="AlphaFoldDB" id="A0A267DXJ3"/>
<comment type="subcellular location">
    <subcellularLocation>
        <location evidence="1">Membrane</location>
        <topology evidence="1">Multi-pass membrane protein</topology>
    </subcellularLocation>
</comment>
<sequence length="483" mass="52303">SNRPSLAGKPVSEFNLPISISMTFTVVDLKVTLLSLMATTVLAVCLGPVYALHRIRNSELASRFARGHVEERRRRRLRELWVSRMSVFAAGVFVSVGLMDLFPDAYGDLSEAADVYRWRMRRFPLSYFLMLCGFFMVLVLEQVVLSCRERQMLSQSGRSQKRRDKRMKEREPAAVNNSVETDALLGQPIRTGRANVPAALIGYGTSHMLANSSSQSISVARRARSLSDIAASWRQAGEFDEFPSIVGIRAEPVLPPPPAPWSAGAGAARRYGGVDDDNDDVIIATSQAEAAAAVAEIEAALSEEDTASSMAHECDHRSHRDHNNFVSGSQIRTVLLVAAMSVHSLFEGLSLGLIPAVDNAASLFAAILLHKLVVAFSIGMQLSSSGLSLCTVIACGCVFALMSPAGCGLGMLVIEFVNHSAAKLVSGVLQSITSGTFLYVAFFEVLPHEFNTGRDRLGKLLALVLGFATVCIYVFIDSLKDAD</sequence>
<accession>A0A267DXJ3</accession>
<keyword evidence="4 6" id="KW-0472">Membrane</keyword>
<evidence type="ECO:0000313" key="8">
    <source>
        <dbReference type="Proteomes" id="UP000215902"/>
    </source>
</evidence>
<feature type="transmembrane region" description="Helical" evidence="6">
    <location>
        <begin position="81"/>
        <end position="103"/>
    </location>
</feature>
<gene>
    <name evidence="7" type="ORF">BOX15_Mlig021309g1</name>
</gene>
<feature type="transmembrane region" description="Helical" evidence="6">
    <location>
        <begin position="457"/>
        <end position="476"/>
    </location>
</feature>
<name>A0A267DXJ3_9PLAT</name>
<evidence type="ECO:0000256" key="4">
    <source>
        <dbReference type="ARBA" id="ARBA00023136"/>
    </source>
</evidence>
<dbReference type="InterPro" id="IPR003689">
    <property type="entry name" value="ZIP"/>
</dbReference>
<organism evidence="7 8">
    <name type="scientific">Macrostomum lignano</name>
    <dbReference type="NCBI Taxonomy" id="282301"/>
    <lineage>
        <taxon>Eukaryota</taxon>
        <taxon>Metazoa</taxon>
        <taxon>Spiralia</taxon>
        <taxon>Lophotrochozoa</taxon>
        <taxon>Platyhelminthes</taxon>
        <taxon>Rhabditophora</taxon>
        <taxon>Macrostomorpha</taxon>
        <taxon>Macrostomida</taxon>
        <taxon>Macrostomidae</taxon>
        <taxon>Macrostomum</taxon>
    </lineage>
</organism>
<evidence type="ECO:0000256" key="2">
    <source>
        <dbReference type="ARBA" id="ARBA00022692"/>
    </source>
</evidence>
<feature type="transmembrane region" description="Helical" evidence="6">
    <location>
        <begin position="31"/>
        <end position="53"/>
    </location>
</feature>
<dbReference type="PANTHER" id="PTHR11040:SF140">
    <property type="entry name" value="ZRT (ZRT), IRT- (IRT-) LIKE PROTEIN TRANSPORTER"/>
    <property type="match status" value="1"/>
</dbReference>
<evidence type="ECO:0000256" key="6">
    <source>
        <dbReference type="SAM" id="Phobius"/>
    </source>
</evidence>
<feature type="non-terminal residue" evidence="7">
    <location>
        <position position="1"/>
    </location>
</feature>
<keyword evidence="2 6" id="KW-0812">Transmembrane</keyword>
<dbReference type="PANTHER" id="PTHR11040">
    <property type="entry name" value="ZINC/IRON TRANSPORTER"/>
    <property type="match status" value="1"/>
</dbReference>
<feature type="region of interest" description="Disordered" evidence="5">
    <location>
        <begin position="155"/>
        <end position="174"/>
    </location>
</feature>
<keyword evidence="3 6" id="KW-1133">Transmembrane helix</keyword>
<feature type="transmembrane region" description="Helical" evidence="6">
    <location>
        <begin position="123"/>
        <end position="145"/>
    </location>
</feature>
<dbReference type="GO" id="GO:0005385">
    <property type="term" value="F:zinc ion transmembrane transporter activity"/>
    <property type="evidence" value="ECO:0007669"/>
    <property type="project" value="TreeGrafter"/>
</dbReference>
<feature type="transmembrane region" description="Helical" evidence="6">
    <location>
        <begin position="334"/>
        <end position="354"/>
    </location>
</feature>
<dbReference type="EMBL" id="NIVC01002986">
    <property type="protein sequence ID" value="PAA54021.1"/>
    <property type="molecule type" value="Genomic_DNA"/>
</dbReference>
<evidence type="ECO:0000256" key="5">
    <source>
        <dbReference type="SAM" id="MobiDB-lite"/>
    </source>
</evidence>
<reference evidence="7 8" key="1">
    <citation type="submission" date="2017-06" db="EMBL/GenBank/DDBJ databases">
        <title>A platform for efficient transgenesis in Macrostomum lignano, a flatworm model organism for stem cell research.</title>
        <authorList>
            <person name="Berezikov E."/>
        </authorList>
    </citation>
    <scope>NUCLEOTIDE SEQUENCE [LARGE SCALE GENOMIC DNA]</scope>
    <source>
        <strain evidence="7">DV1</strain>
        <tissue evidence="7">Whole organism</tissue>
    </source>
</reference>
<feature type="transmembrane region" description="Helical" evidence="6">
    <location>
        <begin position="387"/>
        <end position="412"/>
    </location>
</feature>
<dbReference type="Pfam" id="PF02535">
    <property type="entry name" value="Zip"/>
    <property type="match status" value="1"/>
</dbReference>
<evidence type="ECO:0000313" key="7">
    <source>
        <dbReference type="EMBL" id="PAA54021.1"/>
    </source>
</evidence>
<protein>
    <submittedName>
        <fullName evidence="7">Uncharacterized protein</fullName>
    </submittedName>
</protein>
<keyword evidence="8" id="KW-1185">Reference proteome</keyword>
<feature type="transmembrane region" description="Helical" evidence="6">
    <location>
        <begin position="360"/>
        <end position="380"/>
    </location>
</feature>
<feature type="transmembrane region" description="Helical" evidence="6">
    <location>
        <begin position="424"/>
        <end position="445"/>
    </location>
</feature>